<evidence type="ECO:0000259" key="5">
    <source>
        <dbReference type="Pfam" id="PF00049"/>
    </source>
</evidence>
<dbReference type="GO" id="GO:0005179">
    <property type="term" value="F:hormone activity"/>
    <property type="evidence" value="ECO:0007669"/>
    <property type="project" value="InterPro"/>
</dbReference>
<evidence type="ECO:0000256" key="4">
    <source>
        <dbReference type="SAM" id="SignalP"/>
    </source>
</evidence>
<dbReference type="AlphaFoldDB" id="A0A4Y5QRZ2"/>
<evidence type="ECO:0000256" key="2">
    <source>
        <dbReference type="ARBA" id="ARBA00009034"/>
    </source>
</evidence>
<feature type="domain" description="Insulin-like" evidence="5">
    <location>
        <begin position="39"/>
        <end position="113"/>
    </location>
</feature>
<dbReference type="Pfam" id="PF00049">
    <property type="entry name" value="Insulin"/>
    <property type="match status" value="1"/>
</dbReference>
<keyword evidence="3" id="KW-0968">Cytoplasmic vesicle</keyword>
<dbReference type="SUPFAM" id="SSF56994">
    <property type="entry name" value="Insulin-like"/>
    <property type="match status" value="1"/>
</dbReference>
<name>A0A4Y5QRZ2_BIOAL</name>
<dbReference type="GO" id="GO:0005576">
    <property type="term" value="C:extracellular region"/>
    <property type="evidence" value="ECO:0007669"/>
    <property type="project" value="InterPro"/>
</dbReference>
<dbReference type="InterPro" id="IPR022352">
    <property type="entry name" value="Ins/IGF/rlx"/>
</dbReference>
<reference evidence="6" key="2">
    <citation type="submission" date="2018-11" db="EMBL/GenBank/DDBJ databases">
        <authorList>
            <person name="Mansour T.A."/>
            <person name="Habib M.R."/>
            <person name="Vazquez Rodriguez L.C."/>
            <person name="Hernandez Vazquez A."/>
            <person name="Maldonado Alers J."/>
            <person name="Ghezzi A."/>
            <person name="Croll R.P."/>
            <person name="Brown C.T."/>
            <person name="Miller M.W."/>
        </authorList>
    </citation>
    <scope>NUCLEOTIDE SEQUENCE</scope>
</reference>
<dbReference type="GO" id="GO:0030133">
    <property type="term" value="C:transport vesicle"/>
    <property type="evidence" value="ECO:0007669"/>
    <property type="project" value="UniProtKB-SubCell"/>
</dbReference>
<comment type="subcellular location">
    <subcellularLocation>
        <location evidence="1">Cytoplasmic vesicle</location>
        <location evidence="1">Secretory vesicle</location>
    </subcellularLocation>
</comment>
<dbReference type="PROSITE" id="PS00262">
    <property type="entry name" value="INSULIN"/>
    <property type="match status" value="1"/>
</dbReference>
<sequence>MVYGFLTTVLLVLVLNDSGTQGIPTKVCTSSSRSSSNGICGGALYDAIHAVCDIYYPRNRRDVMADSVDPLADITLSKPNALSYLTKREHSVSNVVCECCLNQCSLREMLDYCPTIRGK</sequence>
<feature type="chain" id="PRO_5021214694" evidence="4">
    <location>
        <begin position="23"/>
        <end position="119"/>
    </location>
</feature>
<dbReference type="InterPro" id="IPR016179">
    <property type="entry name" value="Insulin-like"/>
</dbReference>
<dbReference type="InterPro" id="IPR036438">
    <property type="entry name" value="Insulin-like_sf"/>
</dbReference>
<comment type="similarity">
    <text evidence="2">Belongs to the insulin family.</text>
</comment>
<dbReference type="InterPro" id="IPR022353">
    <property type="entry name" value="Insulin_CS"/>
</dbReference>
<feature type="signal peptide" evidence="4">
    <location>
        <begin position="1"/>
        <end position="22"/>
    </location>
</feature>
<organism evidence="6">
    <name type="scientific">Biomphalaria alexandrina</name>
    <name type="common">Bloodfluke planorb</name>
    <name type="synonym">Freshwater snail</name>
    <dbReference type="NCBI Taxonomy" id="50959"/>
    <lineage>
        <taxon>Eukaryota</taxon>
        <taxon>Metazoa</taxon>
        <taxon>Spiralia</taxon>
        <taxon>Lophotrochozoa</taxon>
        <taxon>Mollusca</taxon>
        <taxon>Gastropoda</taxon>
        <taxon>Heterobranchia</taxon>
        <taxon>Euthyneura</taxon>
        <taxon>Panpulmonata</taxon>
        <taxon>Hygrophila</taxon>
        <taxon>Lymnaeoidea</taxon>
        <taxon>Planorbidae</taxon>
        <taxon>Biomphalaria</taxon>
    </lineage>
</organism>
<evidence type="ECO:0000256" key="1">
    <source>
        <dbReference type="ARBA" id="ARBA00004398"/>
    </source>
</evidence>
<evidence type="ECO:0000256" key="3">
    <source>
        <dbReference type="ARBA" id="ARBA00023329"/>
    </source>
</evidence>
<dbReference type="Gene3D" id="1.10.100.10">
    <property type="entry name" value="Insulin-like"/>
    <property type="match status" value="1"/>
</dbReference>
<proteinExistence type="evidence at transcript level"/>
<evidence type="ECO:0000313" key="6">
    <source>
        <dbReference type="EMBL" id="QCX41800.1"/>
    </source>
</evidence>
<dbReference type="PIRSF" id="PIRSF018431">
    <property type="entry name" value="Molluscan_insulin_rel_peptide"/>
    <property type="match status" value="1"/>
</dbReference>
<dbReference type="PRINTS" id="PR00276">
    <property type="entry name" value="INSULINFAMLY"/>
</dbReference>
<reference evidence="6" key="1">
    <citation type="journal article" date="2017" name="BMC Res. Notes">
        <title>Central nervous system transcriptome of Biomphalaria alexandrina, an intermediate host for schistosomiasis.</title>
        <authorList>
            <person name="Mansour T.A."/>
            <person name="Habib M.R."/>
            <person name="Rodriguez L.C.V."/>
            <person name="Vazquez A.H."/>
            <person name="Alers J.M."/>
            <person name="Ghezzi A."/>
            <person name="Croll R.P."/>
            <person name="Brown C.T."/>
            <person name="Miller M.W."/>
        </authorList>
    </citation>
    <scope>NUCLEOTIDE SEQUENCE</scope>
</reference>
<accession>A0A4Y5QRZ2</accession>
<keyword evidence="4" id="KW-0732">Signal</keyword>
<dbReference type="EMBL" id="MK144536">
    <property type="protein sequence ID" value="QCX41800.1"/>
    <property type="molecule type" value="mRNA"/>
</dbReference>
<protein>
    <submittedName>
        <fullName evidence="6">MIP III</fullName>
    </submittedName>
</protein>